<keyword evidence="2" id="KW-1185">Reference proteome</keyword>
<name>A0A1H4JUF2_9HYPH</name>
<dbReference type="PANTHER" id="PTHR35145">
    <property type="entry name" value="CYTOPLASMIC PROTEIN-RELATED"/>
    <property type="match status" value="1"/>
</dbReference>
<evidence type="ECO:0000313" key="1">
    <source>
        <dbReference type="EMBL" id="SEB49767.1"/>
    </source>
</evidence>
<dbReference type="Gene3D" id="3.90.1150.30">
    <property type="match status" value="1"/>
</dbReference>
<dbReference type="InterPro" id="IPR038056">
    <property type="entry name" value="YjbR-like_sf"/>
</dbReference>
<dbReference type="Proteomes" id="UP000199064">
    <property type="component" value="Unassembled WGS sequence"/>
</dbReference>
<dbReference type="RefSeq" id="WP_090328199.1">
    <property type="nucleotide sequence ID" value="NZ_FNSL01000001.1"/>
</dbReference>
<accession>A0A1H4JUF2</accession>
<dbReference type="SUPFAM" id="SSF142906">
    <property type="entry name" value="YjbR-like"/>
    <property type="match status" value="1"/>
</dbReference>
<sequence length="121" mass="13184">MQIDRYNAVCGALPHATHVVQWGGSHVWKVGGKVFAIGSQASQGNVAVSFKCSDMAFDVLREQPGLRPAPYLASRGMKWIQRQTGETMGDDALADYLAESHRIVASGLTRKLRRELGLDTA</sequence>
<proteinExistence type="predicted"/>
<dbReference type="EMBL" id="FNSL01000001">
    <property type="protein sequence ID" value="SEB49767.1"/>
    <property type="molecule type" value="Genomic_DNA"/>
</dbReference>
<protein>
    <submittedName>
        <fullName evidence="1">Predicted DNA-binding protein, MmcQ/YjbR family</fullName>
    </submittedName>
</protein>
<dbReference type="AlphaFoldDB" id="A0A1H4JUF2"/>
<gene>
    <name evidence="1" type="ORF">SAMN05216452_1686</name>
</gene>
<keyword evidence="1" id="KW-0238">DNA-binding</keyword>
<reference evidence="2" key="1">
    <citation type="submission" date="2016-10" db="EMBL/GenBank/DDBJ databases">
        <authorList>
            <person name="Varghese N."/>
            <person name="Submissions S."/>
        </authorList>
    </citation>
    <scope>NUCLEOTIDE SEQUENCE [LARGE SCALE GENOMIC DNA]</scope>
    <source>
        <strain evidence="2">ES.061</strain>
    </source>
</reference>
<dbReference type="InterPro" id="IPR058532">
    <property type="entry name" value="YjbR/MT2646/Rv2570-like"/>
</dbReference>
<dbReference type="GO" id="GO:0003677">
    <property type="term" value="F:DNA binding"/>
    <property type="evidence" value="ECO:0007669"/>
    <property type="project" value="UniProtKB-KW"/>
</dbReference>
<organism evidence="1 2">
    <name type="scientific">Nitratireductor aquibiodomus</name>
    <dbReference type="NCBI Taxonomy" id="204799"/>
    <lineage>
        <taxon>Bacteria</taxon>
        <taxon>Pseudomonadati</taxon>
        <taxon>Pseudomonadota</taxon>
        <taxon>Alphaproteobacteria</taxon>
        <taxon>Hyphomicrobiales</taxon>
        <taxon>Phyllobacteriaceae</taxon>
        <taxon>Nitratireductor</taxon>
    </lineage>
</organism>
<dbReference type="InterPro" id="IPR007351">
    <property type="entry name" value="YjbR"/>
</dbReference>
<dbReference type="PANTHER" id="PTHR35145:SF1">
    <property type="entry name" value="CYTOPLASMIC PROTEIN"/>
    <property type="match status" value="1"/>
</dbReference>
<dbReference type="Pfam" id="PF04237">
    <property type="entry name" value="YjbR"/>
    <property type="match status" value="1"/>
</dbReference>
<evidence type="ECO:0000313" key="2">
    <source>
        <dbReference type="Proteomes" id="UP000199064"/>
    </source>
</evidence>